<dbReference type="EMBL" id="JAUZEE010000005">
    <property type="protein sequence ID" value="MDP4301075.1"/>
    <property type="molecule type" value="Genomic_DNA"/>
</dbReference>
<feature type="transmembrane region" description="Helical" evidence="6">
    <location>
        <begin position="245"/>
        <end position="268"/>
    </location>
</feature>
<evidence type="ECO:0000256" key="6">
    <source>
        <dbReference type="SAM" id="Phobius"/>
    </source>
</evidence>
<accession>A0ABT9G3K5</accession>
<feature type="transmembrane region" description="Helical" evidence="6">
    <location>
        <begin position="100"/>
        <end position="118"/>
    </location>
</feature>
<keyword evidence="8" id="KW-1185">Reference proteome</keyword>
<feature type="transmembrane region" description="Helical" evidence="6">
    <location>
        <begin position="372"/>
        <end position="390"/>
    </location>
</feature>
<reference evidence="7 8" key="1">
    <citation type="submission" date="2023-08" db="EMBL/GenBank/DDBJ databases">
        <authorList>
            <person name="Roldan D.M."/>
            <person name="Menes R.J."/>
        </authorList>
    </citation>
    <scope>NUCLEOTIDE SEQUENCE [LARGE SCALE GENOMIC DNA]</scope>
    <source>
        <strain evidence="7 8">CCM 2812</strain>
    </source>
</reference>
<evidence type="ECO:0000313" key="7">
    <source>
        <dbReference type="EMBL" id="MDP4301075.1"/>
    </source>
</evidence>
<evidence type="ECO:0000313" key="8">
    <source>
        <dbReference type="Proteomes" id="UP001235760"/>
    </source>
</evidence>
<name>A0ABT9G3K5_LEPDI</name>
<keyword evidence="2" id="KW-0813">Transport</keyword>
<feature type="transmembrane region" description="Helical" evidence="6">
    <location>
        <begin position="55"/>
        <end position="79"/>
    </location>
</feature>
<comment type="subcellular location">
    <subcellularLocation>
        <location evidence="1">Membrane</location>
        <topology evidence="1">Multi-pass membrane protein</topology>
    </subcellularLocation>
</comment>
<feature type="transmembrane region" description="Helical" evidence="6">
    <location>
        <begin position="29"/>
        <end position="49"/>
    </location>
</feature>
<proteinExistence type="predicted"/>
<dbReference type="Pfam" id="PF07690">
    <property type="entry name" value="MFS_1"/>
    <property type="match status" value="1"/>
</dbReference>
<gene>
    <name evidence="7" type="ORF">Q8X39_10550</name>
</gene>
<dbReference type="Gene3D" id="1.20.1250.20">
    <property type="entry name" value="MFS general substrate transporter like domains"/>
    <property type="match status" value="1"/>
</dbReference>
<feature type="transmembrane region" description="Helical" evidence="6">
    <location>
        <begin position="205"/>
        <end position="225"/>
    </location>
</feature>
<feature type="transmembrane region" description="Helical" evidence="6">
    <location>
        <begin position="483"/>
        <end position="502"/>
    </location>
</feature>
<feature type="transmembrane region" description="Helical" evidence="6">
    <location>
        <begin position="330"/>
        <end position="352"/>
    </location>
</feature>
<dbReference type="SUPFAM" id="SSF103473">
    <property type="entry name" value="MFS general substrate transporter"/>
    <property type="match status" value="1"/>
</dbReference>
<dbReference type="InterPro" id="IPR011701">
    <property type="entry name" value="MFS"/>
</dbReference>
<dbReference type="PANTHER" id="PTHR12778:SF10">
    <property type="entry name" value="MAJOR FACILITATOR SUPERFAMILY DOMAIN-CONTAINING PROTEIN 3"/>
    <property type="match status" value="1"/>
</dbReference>
<evidence type="ECO:0000256" key="5">
    <source>
        <dbReference type="ARBA" id="ARBA00023136"/>
    </source>
</evidence>
<feature type="transmembrane region" description="Helical" evidence="6">
    <location>
        <begin position="447"/>
        <end position="471"/>
    </location>
</feature>
<dbReference type="PANTHER" id="PTHR12778">
    <property type="entry name" value="SOLUTE CARRIER FAMILY 33 ACETYL-COA TRANSPORTER -RELATED"/>
    <property type="match status" value="1"/>
</dbReference>
<evidence type="ECO:0000256" key="2">
    <source>
        <dbReference type="ARBA" id="ARBA00022448"/>
    </source>
</evidence>
<comment type="caution">
    <text evidence="7">The sequence shown here is derived from an EMBL/GenBank/DDBJ whole genome shotgun (WGS) entry which is preliminary data.</text>
</comment>
<keyword evidence="3 6" id="KW-0812">Transmembrane</keyword>
<dbReference type="Proteomes" id="UP001235760">
    <property type="component" value="Unassembled WGS sequence"/>
</dbReference>
<keyword evidence="4 6" id="KW-1133">Transmembrane helix</keyword>
<feature type="transmembrane region" description="Helical" evidence="6">
    <location>
        <begin position="124"/>
        <end position="146"/>
    </location>
</feature>
<sequence length="549" mass="57601">MPASRPDTAAALAATLPPPLSGLARARRAWRLAVVTLLGFASGLPLALTGQAMQAWLSLDGIDVATIGFLSLVGLPYTFKFLWAPLMDRFEVPGLGRRRGWLVLTQLLLAAALLALSTTSPKGALQAFALLAVTVAFLSASQDVVIDAYRTDLLPAAERGLGSSLSVLGYRLAMILSGGVALIWTDPANIAAAAAHGGPAWSWPAVYRLMAAIMVGAALLSAVALPRLPALDAPRSEARHDLIGFLAVVAAVALGYVVTQQAFVPALQALLGPLFEGSSMAPALRQRWIDLVALLAGIGFTLPLAAWAARRARFETLLGGLGNYFSQPCAWAFLGFIVLYKLGDAFAGSLMTPFLLKAMAYGSAEVGVVNKVLGLWLTIAGALVGGALMLRLGLWRSLMLFGIFQMVSNVGFWWLAVAGKGSLPGLTVPTFDWGFLQLAQATPVDGALLLVIAGENLSGGMGTAAFVAFLMSLTSQRFTATQYAMLSAFAAVGRVWVGPLAGVLAESIGWPSFFVLSTLAALPALWLLWTMRATVRGLEVDPAAPLSDD</sequence>
<feature type="transmembrane region" description="Helical" evidence="6">
    <location>
        <begin position="288"/>
        <end position="309"/>
    </location>
</feature>
<dbReference type="NCBIfam" id="TIGR00901">
    <property type="entry name" value="2A0125"/>
    <property type="match status" value="1"/>
</dbReference>
<dbReference type="InterPro" id="IPR004752">
    <property type="entry name" value="AmpG_permease/AT-1"/>
</dbReference>
<evidence type="ECO:0000256" key="4">
    <source>
        <dbReference type="ARBA" id="ARBA00022989"/>
    </source>
</evidence>
<dbReference type="RefSeq" id="WP_305749633.1">
    <property type="nucleotide sequence ID" value="NZ_JAUZEE010000005.1"/>
</dbReference>
<protein>
    <submittedName>
        <fullName evidence="7">MFS transporter</fullName>
    </submittedName>
</protein>
<feature type="transmembrane region" description="Helical" evidence="6">
    <location>
        <begin position="508"/>
        <end position="529"/>
    </location>
</feature>
<evidence type="ECO:0000256" key="3">
    <source>
        <dbReference type="ARBA" id="ARBA00022692"/>
    </source>
</evidence>
<keyword evidence="5 6" id="KW-0472">Membrane</keyword>
<evidence type="ECO:0000256" key="1">
    <source>
        <dbReference type="ARBA" id="ARBA00004141"/>
    </source>
</evidence>
<dbReference type="InterPro" id="IPR036259">
    <property type="entry name" value="MFS_trans_sf"/>
</dbReference>
<organism evidence="7 8">
    <name type="scientific">Leptothrix discophora</name>
    <dbReference type="NCBI Taxonomy" id="89"/>
    <lineage>
        <taxon>Bacteria</taxon>
        <taxon>Pseudomonadati</taxon>
        <taxon>Pseudomonadota</taxon>
        <taxon>Betaproteobacteria</taxon>
        <taxon>Burkholderiales</taxon>
        <taxon>Sphaerotilaceae</taxon>
        <taxon>Leptothrix</taxon>
    </lineage>
</organism>
<feature type="transmembrane region" description="Helical" evidence="6">
    <location>
        <begin position="167"/>
        <end position="185"/>
    </location>
</feature>